<dbReference type="Proteomes" id="UP001202289">
    <property type="component" value="Unassembled WGS sequence"/>
</dbReference>
<reference evidence="1" key="1">
    <citation type="submission" date="2022-05" db="EMBL/GenBank/DDBJ databases">
        <title>Comparative Genomics of Spacecraft Associated Microbes.</title>
        <authorList>
            <person name="Tran M.T."/>
            <person name="Wright A."/>
            <person name="Seuylemezian A."/>
            <person name="Eisen J."/>
            <person name="Coil D."/>
        </authorList>
    </citation>
    <scope>NUCLEOTIDE SEQUENCE</scope>
    <source>
        <strain evidence="1">FAIRING 10M-2.2</strain>
    </source>
</reference>
<evidence type="ECO:0000313" key="2">
    <source>
        <dbReference type="Proteomes" id="UP001202289"/>
    </source>
</evidence>
<proteinExistence type="predicted"/>
<sequence length="788" mass="89180">MLCGQWSYVAISVIFGIATAYSSFFVVPFLIFCCYCIVCFSRTSLPLFSLIILAFGLTYVYAIYVDAQNHSMLSFRETDVTGTIQSTPIINGNRLSFQLQMNNDETVQLFYKIPSRELKGKLRDLTPGMVCAFTGTLKEPPSPRNFYAFDYKDYLYKQHIHALFEAESMSNCVQKDMSFVHWLFSMRQAAVSYIGETFSGQAAAFMNALLFGDRQYMTFEVEEQYQEFGLVHLLAISGSHIVLLTAICYFVSLRIGMTRESATMFLLVCIPLYMFLAGASPSVVRASIAAVIVFGALMRAVRVSGMDALSVTLIIMLFYDPYVLFDIGFQFSFVGSFSLLLSSSRLLASENGVVKNSIYLSVISQLTSIPILLYHFGYVSPYSILLNMIYVPFLSLLVLPVCIVILVCLICLPIVSQWLANLLSQCIHVSNMMLQMCESLPFVHLTFGETQPFLVALYCISIITVLLSWEGLMWRTYRLLFLSSFFLLSTCHYAFPYVNAYGSVTYIDVGQGDAILIRLPYNQGTYLIDTGGTLPVKKEEWQQKKHEFSVGHDILLPFLQKEGVRMIDKLIVTHGDMDHMGAVQEVMQSIAVKEVVLGKKIKFSLLEQQIQQLAAKKNVPVRIVEKGDSWKAGEAVFSVLSPEGEEKEDNNQSIVLWTKIGGLTWLFTGDLEEAGEKHFIQWYPELRVDVLKVGHHGSKTSSSGRFLDAVQPKKAIISVGEKNRYGHPHMEVLERLKERGIEVWRTDEQGAISYVYREEMGTFHSKLTYDETQKKRRLPHAVFKNRLI</sequence>
<name>A0ACC6A414_9BACI</name>
<evidence type="ECO:0000313" key="1">
    <source>
        <dbReference type="EMBL" id="MCM3735625.1"/>
    </source>
</evidence>
<keyword evidence="2" id="KW-1185">Reference proteome</keyword>
<organism evidence="1 2">
    <name type="scientific">Bacillus cytotoxicus</name>
    <dbReference type="NCBI Taxonomy" id="580165"/>
    <lineage>
        <taxon>Bacteria</taxon>
        <taxon>Bacillati</taxon>
        <taxon>Bacillota</taxon>
        <taxon>Bacilli</taxon>
        <taxon>Bacillales</taxon>
        <taxon>Bacillaceae</taxon>
        <taxon>Bacillus</taxon>
        <taxon>Bacillus cereus group</taxon>
    </lineage>
</organism>
<accession>A0ACC6A414</accession>
<dbReference type="EMBL" id="JAMBOP010000006">
    <property type="protein sequence ID" value="MCM3735625.1"/>
    <property type="molecule type" value="Genomic_DNA"/>
</dbReference>
<protein>
    <submittedName>
        <fullName evidence="1">DNA internalization-related competence protein ComEC/Rec2</fullName>
    </submittedName>
</protein>
<comment type="caution">
    <text evidence="1">The sequence shown here is derived from an EMBL/GenBank/DDBJ whole genome shotgun (WGS) entry which is preliminary data.</text>
</comment>
<gene>
    <name evidence="1" type="ORF">M3215_07280</name>
</gene>